<keyword evidence="1" id="KW-0597">Phosphoprotein</keyword>
<dbReference type="InterPro" id="IPR001789">
    <property type="entry name" value="Sig_transdc_resp-reg_receiver"/>
</dbReference>
<organism evidence="4 5">
    <name type="scientific">Alteromonas mediterranea (strain DSM 17117 / CIP 110805 / LMG 28347 / Deep ecotype)</name>
    <dbReference type="NCBI Taxonomy" id="1774373"/>
    <lineage>
        <taxon>Bacteria</taxon>
        <taxon>Pseudomonadati</taxon>
        <taxon>Pseudomonadota</taxon>
        <taxon>Gammaproteobacteria</taxon>
        <taxon>Alteromonadales</taxon>
        <taxon>Alteromonadaceae</taxon>
        <taxon>Alteromonas/Salinimonas group</taxon>
        <taxon>Alteromonas</taxon>
    </lineage>
</organism>
<dbReference type="SUPFAM" id="SSF52172">
    <property type="entry name" value="CheY-like"/>
    <property type="match status" value="1"/>
</dbReference>
<evidence type="ECO:0000259" key="3">
    <source>
        <dbReference type="PROSITE" id="PS51832"/>
    </source>
</evidence>
<dbReference type="Pfam" id="PF13487">
    <property type="entry name" value="HD_5"/>
    <property type="match status" value="1"/>
</dbReference>
<reference evidence="4 5" key="2">
    <citation type="journal article" date="2015" name="Antonie Van Leeuwenhoek">
        <title>Ecophysiological diversity of a novel member of the genus Alteromonas, and description of Alteromonas mediterranea sp. nov.</title>
        <authorList>
            <person name="Ivanova E.P."/>
            <person name="Lopez-Perez M."/>
            <person name="Zabalos M."/>
            <person name="Nguyen S.H."/>
            <person name="Webb H.K."/>
            <person name="Ryan J."/>
            <person name="Lagutin K."/>
            <person name="Vyssotski M."/>
            <person name="Crawford R.J."/>
            <person name="Rodriguez-Valera F."/>
        </authorList>
    </citation>
    <scope>NUCLEOTIDE SEQUENCE [LARGE SCALE GENOMIC DNA]</scope>
    <source>
        <strain evidence="5">DSM 17117 / CIP 110805 / LMG 28347 / Deep ecotype</strain>
    </source>
</reference>
<dbReference type="InterPro" id="IPR037522">
    <property type="entry name" value="HD_GYP_dom"/>
</dbReference>
<dbReference type="PROSITE" id="PS51832">
    <property type="entry name" value="HD_GYP"/>
    <property type="match status" value="1"/>
</dbReference>
<dbReference type="InterPro" id="IPR011006">
    <property type="entry name" value="CheY-like_superfamily"/>
</dbReference>
<reference evidence="4 5" key="1">
    <citation type="journal article" date="2008" name="ISME J.">
        <title>Comparative genomics of two ecotypes of the marine planktonic copiotroph Alteromonas macleodii suggests alternative lifestyles associated with different kinds of particulate organic matter.</title>
        <authorList>
            <person name="Ivars-Martinez E."/>
            <person name="Martin-Cuadrado A.B."/>
            <person name="D'Auria G."/>
            <person name="Mira A."/>
            <person name="Ferriera S."/>
            <person name="Johnson J."/>
            <person name="Friedman R."/>
            <person name="Rodriguez-Valera F."/>
        </authorList>
    </citation>
    <scope>NUCLEOTIDE SEQUENCE [LARGE SCALE GENOMIC DNA]</scope>
    <source>
        <strain evidence="5">DSM 17117 / CIP 110805 / LMG 28347 / Deep ecotype</strain>
    </source>
</reference>
<feature type="modified residue" description="4-aspartylphosphate" evidence="1">
    <location>
        <position position="62"/>
    </location>
</feature>
<dbReference type="KEGG" id="amc:MADE_1008905"/>
<dbReference type="Pfam" id="PF00072">
    <property type="entry name" value="Response_reg"/>
    <property type="match status" value="1"/>
</dbReference>
<dbReference type="PROSITE" id="PS50110">
    <property type="entry name" value="RESPONSE_REGULATORY"/>
    <property type="match status" value="1"/>
</dbReference>
<evidence type="ECO:0000256" key="1">
    <source>
        <dbReference type="PROSITE-ProRule" id="PRU00169"/>
    </source>
</evidence>
<proteinExistence type="predicted"/>
<dbReference type="PANTHER" id="PTHR45228">
    <property type="entry name" value="CYCLIC DI-GMP PHOSPHODIESTERASE TM_0186-RELATED"/>
    <property type="match status" value="1"/>
</dbReference>
<evidence type="ECO:0000313" key="4">
    <source>
        <dbReference type="EMBL" id="AEA97919.1"/>
    </source>
</evidence>
<dbReference type="GO" id="GO:0008081">
    <property type="term" value="F:phosphoric diester hydrolase activity"/>
    <property type="evidence" value="ECO:0007669"/>
    <property type="project" value="UniProtKB-ARBA"/>
</dbReference>
<evidence type="ECO:0000313" key="5">
    <source>
        <dbReference type="Proteomes" id="UP000001870"/>
    </source>
</evidence>
<feature type="domain" description="HD-GYP" evidence="3">
    <location>
        <begin position="137"/>
        <end position="335"/>
    </location>
</feature>
<sequence length="337" mass="37531">MGQGMLDIDIEKPTLLLVDDEPVNLRVLKQLLANDYQLIFARNGEEALKLAPSRQPNLILLDVMMPGLTGFEVCRQLKQQENTKQIPVIFVTALNDEQDETQGFDAGAVDYITKPISPAIVKARVKTHLSLVQADELLDSRLQVVQRLGKAAEYKDNETGMHVMRMSHYSKELALAYGLSEKQAEILLHAAPMHDIGKIGIADSIMLKPGKLTDEEFATMKHHPEIGAEIIGDCGDSVLLKVAKSVSLTHHEKWDGTGYPNGLAGEDIPIEGRICALADVFDALTSKRPYKDAWSIEKTIDFLESQRGKHFEPRLVDLIIEIMPKILDIKATFKDED</sequence>
<dbReference type="CDD" id="cd19920">
    <property type="entry name" value="REC_PA4781-like"/>
    <property type="match status" value="1"/>
</dbReference>
<dbReference type="CDD" id="cd00077">
    <property type="entry name" value="HDc"/>
    <property type="match status" value="1"/>
</dbReference>
<protein>
    <submittedName>
        <fullName evidence="4">Chemotaxis protein CheY</fullName>
    </submittedName>
</protein>
<dbReference type="PANTHER" id="PTHR45228:SF5">
    <property type="entry name" value="CYCLIC DI-GMP PHOSPHODIESTERASE VC_1348-RELATED"/>
    <property type="match status" value="1"/>
</dbReference>
<evidence type="ECO:0000259" key="2">
    <source>
        <dbReference type="PROSITE" id="PS50110"/>
    </source>
</evidence>
<dbReference type="InterPro" id="IPR003607">
    <property type="entry name" value="HD/PDEase_dom"/>
</dbReference>
<dbReference type="EMBL" id="CP001103">
    <property type="protein sequence ID" value="AEA97919.1"/>
    <property type="molecule type" value="Genomic_DNA"/>
</dbReference>
<dbReference type="Gene3D" id="3.40.50.2300">
    <property type="match status" value="1"/>
</dbReference>
<accession>F2GAC5</accession>
<name>F2GAC5_ALTMD</name>
<dbReference type="SUPFAM" id="SSF109604">
    <property type="entry name" value="HD-domain/PDEase-like"/>
    <property type="match status" value="1"/>
</dbReference>
<dbReference type="GO" id="GO:0000160">
    <property type="term" value="P:phosphorelay signal transduction system"/>
    <property type="evidence" value="ECO:0007669"/>
    <property type="project" value="InterPro"/>
</dbReference>
<gene>
    <name evidence="4" type="ordered locus">MADE_1008905</name>
</gene>
<dbReference type="HOGENOM" id="CLU_000445_92_10_6"/>
<dbReference type="SMART" id="SM00448">
    <property type="entry name" value="REC"/>
    <property type="match status" value="1"/>
</dbReference>
<dbReference type="Proteomes" id="UP000001870">
    <property type="component" value="Chromosome"/>
</dbReference>
<feature type="domain" description="Response regulatory" evidence="2">
    <location>
        <begin position="14"/>
        <end position="129"/>
    </location>
</feature>
<dbReference type="InterPro" id="IPR052020">
    <property type="entry name" value="Cyclic_di-GMP/3'3'-cGAMP_PDE"/>
</dbReference>
<dbReference type="AlphaFoldDB" id="F2GAC5"/>
<keyword evidence="5" id="KW-1185">Reference proteome</keyword>
<dbReference type="Gene3D" id="1.10.3210.10">
    <property type="entry name" value="Hypothetical protein af1432"/>
    <property type="match status" value="1"/>
</dbReference>
<dbReference type="SMART" id="SM00471">
    <property type="entry name" value="HDc"/>
    <property type="match status" value="1"/>
</dbReference>